<name>A0A9Q3YNP6_VIBPH</name>
<accession>A0A9Q3YNP6</accession>
<feature type="transmembrane region" description="Helical" evidence="1">
    <location>
        <begin position="106"/>
        <end position="127"/>
    </location>
</feature>
<evidence type="ECO:0000256" key="1">
    <source>
        <dbReference type="SAM" id="Phobius"/>
    </source>
</evidence>
<dbReference type="AlphaFoldDB" id="A0A9Q3YNP6"/>
<feature type="transmembrane region" description="Helical" evidence="1">
    <location>
        <begin position="52"/>
        <end position="69"/>
    </location>
</feature>
<feature type="transmembrane region" description="Helical" evidence="1">
    <location>
        <begin position="147"/>
        <end position="167"/>
    </location>
</feature>
<feature type="transmembrane region" description="Helical" evidence="1">
    <location>
        <begin position="27"/>
        <end position="45"/>
    </location>
</feature>
<organism evidence="2 3">
    <name type="scientific">Vibrio parahaemolyticus</name>
    <dbReference type="NCBI Taxonomy" id="670"/>
    <lineage>
        <taxon>Bacteria</taxon>
        <taxon>Pseudomonadati</taxon>
        <taxon>Pseudomonadota</taxon>
        <taxon>Gammaproteobacteria</taxon>
        <taxon>Vibrionales</taxon>
        <taxon>Vibrionaceae</taxon>
        <taxon>Vibrio</taxon>
    </lineage>
</organism>
<evidence type="ECO:0000313" key="2">
    <source>
        <dbReference type="EMBL" id="MCC3807510.1"/>
    </source>
</evidence>
<keyword evidence="1" id="KW-1133">Transmembrane helix</keyword>
<protein>
    <submittedName>
        <fullName evidence="2">Uncharacterized protein</fullName>
    </submittedName>
</protein>
<comment type="caution">
    <text evidence="2">The sequence shown here is derived from an EMBL/GenBank/DDBJ whole genome shotgun (WGS) entry which is preliminary data.</text>
</comment>
<gene>
    <name evidence="2" type="ORF">IB292_21050</name>
</gene>
<feature type="transmembrane region" description="Helical" evidence="1">
    <location>
        <begin position="81"/>
        <end position="99"/>
    </location>
</feature>
<sequence length="168" mass="18844">MMQDMMLCCTPSYQTPFQRFIEFYPTLFSYLCALIFLAMVSTLAIKGSKRLLVVKTLSLLVMAFLALAAHDVPFFKDTVTFAGTTISALFTAAMDNVSFDSTFVNVVFFMFVVALFVAPILLLPFMPLLVTLANKPQGRYQATYVQAVQYLTGTFTALTTIYFLLILR</sequence>
<proteinExistence type="predicted"/>
<keyword evidence="1" id="KW-0472">Membrane</keyword>
<dbReference type="Proteomes" id="UP000726777">
    <property type="component" value="Unassembled WGS sequence"/>
</dbReference>
<dbReference type="EMBL" id="JACVHL010000027">
    <property type="protein sequence ID" value="MCC3807510.1"/>
    <property type="molecule type" value="Genomic_DNA"/>
</dbReference>
<evidence type="ECO:0000313" key="3">
    <source>
        <dbReference type="Proteomes" id="UP000726777"/>
    </source>
</evidence>
<keyword evidence="1" id="KW-0812">Transmembrane</keyword>
<reference evidence="2" key="1">
    <citation type="submission" date="2020-09" db="EMBL/GenBank/DDBJ databases">
        <title>Genome sequence of Vibrio parahaemolyticus isolates.</title>
        <authorList>
            <person name="Hammerl J.A."/>
            <person name="Strauch E."/>
        </authorList>
    </citation>
    <scope>NUCLEOTIDE SEQUENCE</scope>
    <source>
        <strain evidence="2">17-VB00146</strain>
    </source>
</reference>
<dbReference type="RefSeq" id="WP_243186465.1">
    <property type="nucleotide sequence ID" value="NZ_JAESOZ010000019.1"/>
</dbReference>